<reference evidence="2 3" key="1">
    <citation type="submission" date="2018-08" db="EMBL/GenBank/DDBJ databases">
        <title>A genome reference for cultivated species of the human gut microbiota.</title>
        <authorList>
            <person name="Zou Y."/>
            <person name="Xue W."/>
            <person name="Luo G."/>
        </authorList>
    </citation>
    <scope>NUCLEOTIDE SEQUENCE [LARGE SCALE GENOMIC DNA]</scope>
    <source>
        <strain evidence="2 3">AF19-21</strain>
    </source>
</reference>
<keyword evidence="1" id="KW-0472">Membrane</keyword>
<feature type="transmembrane region" description="Helical" evidence="1">
    <location>
        <begin position="44"/>
        <end position="68"/>
    </location>
</feature>
<dbReference type="RefSeq" id="WP_025656375.1">
    <property type="nucleotide sequence ID" value="NZ_QVIA01000019.1"/>
</dbReference>
<dbReference type="Proteomes" id="UP000261111">
    <property type="component" value="Unassembled WGS sequence"/>
</dbReference>
<feature type="transmembrane region" description="Helical" evidence="1">
    <location>
        <begin position="80"/>
        <end position="101"/>
    </location>
</feature>
<organism evidence="2 3">
    <name type="scientific">Hungatella hathewayi</name>
    <dbReference type="NCBI Taxonomy" id="154046"/>
    <lineage>
        <taxon>Bacteria</taxon>
        <taxon>Bacillati</taxon>
        <taxon>Bacillota</taxon>
        <taxon>Clostridia</taxon>
        <taxon>Lachnospirales</taxon>
        <taxon>Lachnospiraceae</taxon>
        <taxon>Hungatella</taxon>
    </lineage>
</organism>
<accession>A0A3E2WNT9</accession>
<dbReference type="GeneID" id="93335482"/>
<evidence type="ECO:0000313" key="2">
    <source>
        <dbReference type="EMBL" id="RGC28763.1"/>
    </source>
</evidence>
<keyword evidence="1" id="KW-1133">Transmembrane helix</keyword>
<keyword evidence="1" id="KW-0812">Transmembrane</keyword>
<gene>
    <name evidence="2" type="ORF">DWX41_16060</name>
</gene>
<protein>
    <submittedName>
        <fullName evidence="2">DUF4318 domain-containing protein</fullName>
    </submittedName>
</protein>
<evidence type="ECO:0000313" key="3">
    <source>
        <dbReference type="Proteomes" id="UP000261111"/>
    </source>
</evidence>
<dbReference type="AlphaFoldDB" id="A0A3E2WNT9"/>
<evidence type="ECO:0000256" key="1">
    <source>
        <dbReference type="SAM" id="Phobius"/>
    </source>
</evidence>
<sequence>MKENRISEETREKIYQGCFLGLLLFASTALFLSLRKDMNEVGRILPFIPAALAGYLVIGNLLVWLHYLPEKGRVSSWFKGAAAVYWIDLIAVGFVLLSFIVSESWRHIILVNAAVVLVCWILDYRSVLKIAKELNGRTVKGRYLVVDLDECPKGAEAFCREIEDYCRKNKIKLEFLQREKPAVILMDGEKYEVTLDFFYSQFGPMYALKFRKDG</sequence>
<proteinExistence type="predicted"/>
<comment type="caution">
    <text evidence="2">The sequence shown here is derived from an EMBL/GenBank/DDBJ whole genome shotgun (WGS) entry which is preliminary data.</text>
</comment>
<feature type="transmembrane region" description="Helical" evidence="1">
    <location>
        <begin position="107"/>
        <end position="124"/>
    </location>
</feature>
<dbReference type="EMBL" id="QVIA01000019">
    <property type="protein sequence ID" value="RGC28763.1"/>
    <property type="molecule type" value="Genomic_DNA"/>
</dbReference>
<feature type="transmembrane region" description="Helical" evidence="1">
    <location>
        <begin position="14"/>
        <end position="32"/>
    </location>
</feature>
<name>A0A3E2WNT9_9FIRM</name>